<feature type="signal peptide" evidence="3">
    <location>
        <begin position="1"/>
        <end position="36"/>
    </location>
</feature>
<dbReference type="AlphaFoldDB" id="A0AAJ1U1Y4"/>
<keyword evidence="3" id="KW-0732">Signal</keyword>
<accession>A0AAJ1U1Y4</accession>
<evidence type="ECO:0000313" key="5">
    <source>
        <dbReference type="Proteomes" id="UP001239215"/>
    </source>
</evidence>
<feature type="chain" id="PRO_5042546525" evidence="3">
    <location>
        <begin position="37"/>
        <end position="378"/>
    </location>
</feature>
<name>A0AAJ1U1Y4_9ACTN</name>
<evidence type="ECO:0000256" key="3">
    <source>
        <dbReference type="SAM" id="SignalP"/>
    </source>
</evidence>
<evidence type="ECO:0000313" key="4">
    <source>
        <dbReference type="EMBL" id="MDQ1104430.1"/>
    </source>
</evidence>
<organism evidence="4 5">
    <name type="scientific">Nocardioides zeae</name>
    <dbReference type="NCBI Taxonomy" id="1457234"/>
    <lineage>
        <taxon>Bacteria</taxon>
        <taxon>Bacillati</taxon>
        <taxon>Actinomycetota</taxon>
        <taxon>Actinomycetes</taxon>
        <taxon>Propionibacteriales</taxon>
        <taxon>Nocardioidaceae</taxon>
        <taxon>Nocardioides</taxon>
    </lineage>
</organism>
<evidence type="ECO:0000256" key="2">
    <source>
        <dbReference type="SAM" id="Phobius"/>
    </source>
</evidence>
<proteinExistence type="predicted"/>
<gene>
    <name evidence="4" type="ORF">QE405_001714</name>
</gene>
<feature type="transmembrane region" description="Helical" evidence="2">
    <location>
        <begin position="349"/>
        <end position="370"/>
    </location>
</feature>
<keyword evidence="2" id="KW-0472">Membrane</keyword>
<protein>
    <submittedName>
        <fullName evidence="4">Uncharacterized protein</fullName>
    </submittedName>
</protein>
<sequence length="378" mass="37551">MPGRLNAPRASALLVVLLAGLLVPVGLVATAPAAQAAARVSIANPDGDAVVDPTYATTLTVRGSGFQSIEGGHGGVYVFFGTVGSGWQPSGGGRTGVDYFYVPDSESADNQGFQKYVAFPGSDTASSANGGLMDSDGSWSTTVTVPGAVFTAYDRSSNERTVDCREVTCGIITVGAHGVANSSNETFTPVRVADLYDEDDAPAESGAGTASGATPTTAAPGATGSSGTAPAAEAPVAAGPATLEVDRAGAVAGRVLPFRATGLPAGQQLSVTFDDGAAAAGPFQVAADGTMAGVVSIPVDTSAGTHELRVFGLEEELAVRFAVQADGSAADDSDATEAVAASAGAPSRYAVAFVVAAGLVVLAAVARLLLARRRAVLR</sequence>
<comment type="caution">
    <text evidence="4">The sequence shown here is derived from an EMBL/GenBank/DDBJ whole genome shotgun (WGS) entry which is preliminary data.</text>
</comment>
<keyword evidence="2" id="KW-0812">Transmembrane</keyword>
<feature type="region of interest" description="Disordered" evidence="1">
    <location>
        <begin position="200"/>
        <end position="235"/>
    </location>
</feature>
<keyword evidence="2" id="KW-1133">Transmembrane helix</keyword>
<dbReference type="EMBL" id="JAUTAN010000001">
    <property type="protein sequence ID" value="MDQ1104430.1"/>
    <property type="molecule type" value="Genomic_DNA"/>
</dbReference>
<reference evidence="4" key="1">
    <citation type="submission" date="2023-07" db="EMBL/GenBank/DDBJ databases">
        <title>Functional and genomic diversity of the sorghum phyllosphere microbiome.</title>
        <authorList>
            <person name="Shade A."/>
        </authorList>
    </citation>
    <scope>NUCLEOTIDE SEQUENCE</scope>
    <source>
        <strain evidence="4">SORGH_AS_1067</strain>
    </source>
</reference>
<feature type="compositionally biased region" description="Low complexity" evidence="1">
    <location>
        <begin position="203"/>
        <end position="235"/>
    </location>
</feature>
<dbReference type="Gene3D" id="2.60.40.230">
    <property type="entry name" value="Neocarzinostatin-like"/>
    <property type="match status" value="1"/>
</dbReference>
<evidence type="ECO:0000256" key="1">
    <source>
        <dbReference type="SAM" id="MobiDB-lite"/>
    </source>
</evidence>
<dbReference type="RefSeq" id="WP_307199782.1">
    <property type="nucleotide sequence ID" value="NZ_JAUTAN010000001.1"/>
</dbReference>
<dbReference type="Proteomes" id="UP001239215">
    <property type="component" value="Unassembled WGS sequence"/>
</dbReference>